<dbReference type="SUPFAM" id="SSF111369">
    <property type="entry name" value="HlyD-like secretion proteins"/>
    <property type="match status" value="1"/>
</dbReference>
<evidence type="ECO:0000313" key="2">
    <source>
        <dbReference type="EMBL" id="RFD19310.1"/>
    </source>
</evidence>
<reference evidence="2 3" key="1">
    <citation type="submission" date="2018-08" db="EMBL/GenBank/DDBJ databases">
        <title>Komagataeibacter sp. AV 382.</title>
        <authorList>
            <person name="Skraban J."/>
            <person name="Trcek J."/>
        </authorList>
    </citation>
    <scope>NUCLEOTIDE SEQUENCE [LARGE SCALE GENOMIC DNA]</scope>
    <source>
        <strain evidence="2 3">AV 382</strain>
    </source>
</reference>
<comment type="caution">
    <text evidence="2">The sequence shown here is derived from an EMBL/GenBank/DDBJ whole genome shotgun (WGS) entry which is preliminary data.</text>
</comment>
<dbReference type="Gene3D" id="2.40.30.170">
    <property type="match status" value="1"/>
</dbReference>
<evidence type="ECO:0000313" key="3">
    <source>
        <dbReference type="Proteomes" id="UP000262371"/>
    </source>
</evidence>
<dbReference type="EMBL" id="QUWV01000105">
    <property type="protein sequence ID" value="RFD19310.1"/>
    <property type="molecule type" value="Genomic_DNA"/>
</dbReference>
<sequence length="364" mass="38554">MSCRTRPDILTRVLPLFAASCLLGCKPASPPVKHTYLPVVQTLRVHDASPQKSVFIGIYGAERSIPLAPTQAGRLTSVSVASGQYVHQGDVLATFEDRFLLEVEAQAQGAVDAARAEMNQAAATYKRSRGLDTIGGLSSGAVEERAYSWHLAQGKYRSALAALTQARIQVAESRIRAPEDGWVMSVTGIPGSLVGAGSEIIRLSAGVPEVHFKVPSSSSWAVGDRADVGLPARQDGQPVRAAISEIGAVDPTSQMEDVKLRLDHPLPVAVNSLVTVVLAAHDMPHVVRVPLTAVDSAGQTYAHLWGLTDGEAPHLVLRRVRIVGLRGADALVEGLTEGEWIVTNTDASFQQGQAVLVAGPTGEH</sequence>
<dbReference type="OrthoDB" id="7225622at2"/>
<dbReference type="PANTHER" id="PTHR30469">
    <property type="entry name" value="MULTIDRUG RESISTANCE PROTEIN MDTA"/>
    <property type="match status" value="1"/>
</dbReference>
<dbReference type="AlphaFoldDB" id="A0A371YYJ3"/>
<dbReference type="NCBIfam" id="TIGR01730">
    <property type="entry name" value="RND_mfp"/>
    <property type="match status" value="1"/>
</dbReference>
<evidence type="ECO:0000256" key="1">
    <source>
        <dbReference type="ARBA" id="ARBA00009477"/>
    </source>
</evidence>
<organism evidence="2 3">
    <name type="scientific">Komagataeibacter melaceti</name>
    <dbReference type="NCBI Taxonomy" id="2766577"/>
    <lineage>
        <taxon>Bacteria</taxon>
        <taxon>Pseudomonadati</taxon>
        <taxon>Pseudomonadota</taxon>
        <taxon>Alphaproteobacteria</taxon>
        <taxon>Acetobacterales</taxon>
        <taxon>Acetobacteraceae</taxon>
        <taxon>Komagataeibacter</taxon>
    </lineage>
</organism>
<dbReference type="Proteomes" id="UP000262371">
    <property type="component" value="Unassembled WGS sequence"/>
</dbReference>
<dbReference type="InterPro" id="IPR006143">
    <property type="entry name" value="RND_pump_MFP"/>
</dbReference>
<dbReference type="Gene3D" id="2.40.50.100">
    <property type="match status" value="1"/>
</dbReference>
<name>A0A371YYJ3_9PROT</name>
<dbReference type="GO" id="GO:0015562">
    <property type="term" value="F:efflux transmembrane transporter activity"/>
    <property type="evidence" value="ECO:0007669"/>
    <property type="project" value="TreeGrafter"/>
</dbReference>
<dbReference type="PANTHER" id="PTHR30469:SF15">
    <property type="entry name" value="HLYD FAMILY OF SECRETION PROTEINS"/>
    <property type="match status" value="1"/>
</dbReference>
<dbReference type="GO" id="GO:1990281">
    <property type="term" value="C:efflux pump complex"/>
    <property type="evidence" value="ECO:0007669"/>
    <property type="project" value="TreeGrafter"/>
</dbReference>
<keyword evidence="3" id="KW-1185">Reference proteome</keyword>
<dbReference type="Gene3D" id="1.10.287.470">
    <property type="entry name" value="Helix hairpin bin"/>
    <property type="match status" value="1"/>
</dbReference>
<comment type="similarity">
    <text evidence="1">Belongs to the membrane fusion protein (MFP) (TC 8.A.1) family.</text>
</comment>
<gene>
    <name evidence="2" type="ORF">DY926_11990</name>
</gene>
<protein>
    <submittedName>
        <fullName evidence="2">Efflux RND transporter periplasmic adaptor subunit</fullName>
    </submittedName>
</protein>
<accession>A0A371YYJ3</accession>
<proteinExistence type="inferred from homology"/>